<comment type="subcellular location">
    <subcellularLocation>
        <location evidence="1">Cell inner membrane</location>
        <topology evidence="1">Multi-pass membrane protein</topology>
    </subcellularLocation>
    <subcellularLocation>
        <location evidence="2">Cytoplasm</location>
    </subcellularLocation>
</comment>
<dbReference type="InterPro" id="IPR003352">
    <property type="entry name" value="PTS_EIIC"/>
</dbReference>
<evidence type="ECO:0000256" key="11">
    <source>
        <dbReference type="ARBA" id="ARBA00023136"/>
    </source>
</evidence>
<dbReference type="RefSeq" id="WP_275845996.1">
    <property type="nucleotide sequence ID" value="NZ_CP135996.1"/>
</dbReference>
<evidence type="ECO:0000256" key="12">
    <source>
        <dbReference type="SAM" id="Phobius"/>
    </source>
</evidence>
<keyword evidence="11 12" id="KW-0472">Membrane</keyword>
<keyword evidence="17" id="KW-1185">Reference proteome</keyword>
<feature type="domain" description="PTS EIIA type-2" evidence="13">
    <location>
        <begin position="5"/>
        <end position="149"/>
    </location>
</feature>
<keyword evidence="8" id="KW-0598">Phosphotransferase system</keyword>
<dbReference type="Proteomes" id="UP001300604">
    <property type="component" value="Chromosome"/>
</dbReference>
<dbReference type="InterPro" id="IPR002178">
    <property type="entry name" value="PTS_EIIA_type-2_dom"/>
</dbReference>
<dbReference type="AlphaFoldDB" id="A0AA97DAW1"/>
<evidence type="ECO:0000256" key="8">
    <source>
        <dbReference type="ARBA" id="ARBA00022683"/>
    </source>
</evidence>
<keyword evidence="4" id="KW-1003">Cell membrane</keyword>
<feature type="transmembrane region" description="Helical" evidence="12">
    <location>
        <begin position="440"/>
        <end position="464"/>
    </location>
</feature>
<evidence type="ECO:0000256" key="1">
    <source>
        <dbReference type="ARBA" id="ARBA00004429"/>
    </source>
</evidence>
<keyword evidence="9 12" id="KW-0812">Transmembrane</keyword>
<keyword evidence="5" id="KW-0597">Phosphoprotein</keyword>
<protein>
    <submittedName>
        <fullName evidence="16">Fructose-specific PTS transporter subunit EIIC</fullName>
    </submittedName>
</protein>
<evidence type="ECO:0000259" key="15">
    <source>
        <dbReference type="PROSITE" id="PS51104"/>
    </source>
</evidence>
<dbReference type="PROSITE" id="PS00372">
    <property type="entry name" value="PTS_EIIA_TYPE_2_HIS"/>
    <property type="match status" value="1"/>
</dbReference>
<dbReference type="PROSITE" id="PS51099">
    <property type="entry name" value="PTS_EIIB_TYPE_2"/>
    <property type="match status" value="1"/>
</dbReference>
<feature type="transmembrane region" description="Helical" evidence="12">
    <location>
        <begin position="623"/>
        <end position="643"/>
    </location>
</feature>
<dbReference type="InterPro" id="IPR013014">
    <property type="entry name" value="PTS_EIIC_2"/>
</dbReference>
<dbReference type="NCBIfam" id="TIGR01427">
    <property type="entry name" value="PTS_IIC_fructo"/>
    <property type="match status" value="1"/>
</dbReference>
<dbReference type="InterPro" id="IPR036095">
    <property type="entry name" value="PTS_EIIB-like_sf"/>
</dbReference>
<name>A0AA97DAW1_9FIRM</name>
<dbReference type="PANTHER" id="PTHR30505">
    <property type="entry name" value="FRUCTOSE-LIKE PERMEASE"/>
    <property type="match status" value="1"/>
</dbReference>
<evidence type="ECO:0000256" key="9">
    <source>
        <dbReference type="ARBA" id="ARBA00022692"/>
    </source>
</evidence>
<dbReference type="CDD" id="cd00211">
    <property type="entry name" value="PTS_IIA_fru"/>
    <property type="match status" value="1"/>
</dbReference>
<dbReference type="InterPro" id="IPR013011">
    <property type="entry name" value="PTS_EIIB_2"/>
</dbReference>
<feature type="transmembrane region" description="Helical" evidence="12">
    <location>
        <begin position="476"/>
        <end position="494"/>
    </location>
</feature>
<keyword evidence="6" id="KW-0762">Sugar transport</keyword>
<dbReference type="Pfam" id="PF02302">
    <property type="entry name" value="PTS_IIB"/>
    <property type="match status" value="1"/>
</dbReference>
<dbReference type="InterPro" id="IPR003353">
    <property type="entry name" value="PTS_IIB_fruc"/>
</dbReference>
<dbReference type="PROSITE" id="PS51104">
    <property type="entry name" value="PTS_EIIC_TYPE_2"/>
    <property type="match status" value="1"/>
</dbReference>
<dbReference type="CDD" id="cd05569">
    <property type="entry name" value="PTS_IIB_fructose"/>
    <property type="match status" value="1"/>
</dbReference>
<evidence type="ECO:0000256" key="7">
    <source>
        <dbReference type="ARBA" id="ARBA00022679"/>
    </source>
</evidence>
<feature type="transmembrane region" description="Helical" evidence="12">
    <location>
        <begin position="402"/>
        <end position="420"/>
    </location>
</feature>
<keyword evidence="7" id="KW-0808">Transferase</keyword>
<dbReference type="PANTHER" id="PTHR30505:SF28">
    <property type="entry name" value="PTS SYSTEM 2-O-ALPHA-MANNOSYL-D-GLYCERATE-SPECIFIC EIIABC COMPONENT"/>
    <property type="match status" value="1"/>
</dbReference>
<evidence type="ECO:0000256" key="2">
    <source>
        <dbReference type="ARBA" id="ARBA00004496"/>
    </source>
</evidence>
<dbReference type="GO" id="GO:0009401">
    <property type="term" value="P:phosphoenolpyruvate-dependent sugar phosphotransferase system"/>
    <property type="evidence" value="ECO:0007669"/>
    <property type="project" value="UniProtKB-KW"/>
</dbReference>
<dbReference type="NCBIfam" id="TIGR00848">
    <property type="entry name" value="fruA"/>
    <property type="match status" value="1"/>
</dbReference>
<keyword evidence="10 12" id="KW-1133">Transmembrane helix</keyword>
<sequence>MKIDELLQSEGIALQEAASSKEEAIDKLIQLLDQEGCISDKAAFKAGILEREQKSSTAVGGGIAIPHAKVAAVKKAGIAAMTVPAGVEYGAADHKPSDLLFMIAAPASGSDLHLQALQRLAVLLMVPGFKEQLMQAKDKEAFRKLIAQKEAEKFPEQAAEKAAVAAQPSAAEKTAYQVLAVTACPTGIAHTFMAAENLIQKAKKMGVSLKAETDGADGVQHALTPEEIAACKGIIVAADKDVEMSRFDGKPVLLASVSAGINKGESLIQTVLDGKAPVYHHTGAKAAASVGEESTGHKIYKQLMNGVSHMLPFVTGGGILIALAFLIDSANGITGGPNFGTTTAAAKFLKTIGGFAFNMMLPILAGFIAMAIADRPGLAIGMVGGIIAMNGSTFADPAGGKISAGFLGALLAGFIAGYLVKFMKKLFSGLPKSLDGIKPVLLYPLLGIFMIGIVMAVVNPLMILINQGITAALTSLHGSAAALLGMVVSGMMAIDMGGPINKASYLFATAQLASPGADGMGFRIMASCMIGGMVPPLAIALCTSLFKNRFTPKERQSGIVNYVLGLSFITEGAIPYAASDPLHVLPSMAAGSAVSGALSMLFGCQLRAPHGGIFVLPTISNPFGYFVALAIGTVVGCLLLAVLKKPLPQEVWNAKPDEDSGDLF</sequence>
<dbReference type="EMBL" id="CP135996">
    <property type="protein sequence ID" value="WOC32847.1"/>
    <property type="molecule type" value="Genomic_DNA"/>
</dbReference>
<dbReference type="InterPro" id="IPR016152">
    <property type="entry name" value="PTrfase/Anion_transptr"/>
</dbReference>
<evidence type="ECO:0000313" key="16">
    <source>
        <dbReference type="EMBL" id="WOC32847.1"/>
    </source>
</evidence>
<gene>
    <name evidence="16" type="ORF">PXC00_02935</name>
</gene>
<dbReference type="Gene3D" id="3.40.930.10">
    <property type="entry name" value="Mannitol-specific EII, Chain A"/>
    <property type="match status" value="1"/>
</dbReference>
<reference evidence="17" key="3">
    <citation type="submission" date="2024-06" db="EMBL/GenBank/DDBJ databases">
        <authorList>
            <person name="Zeng C."/>
        </authorList>
    </citation>
    <scope>NUCLEOTIDE SEQUENCE [LARGE SCALE GENOMIC DNA]</scope>
    <source>
        <strain evidence="17">ZCY20-5</strain>
    </source>
</reference>
<evidence type="ECO:0000259" key="13">
    <source>
        <dbReference type="PROSITE" id="PS51094"/>
    </source>
</evidence>
<evidence type="ECO:0000256" key="3">
    <source>
        <dbReference type="ARBA" id="ARBA00022448"/>
    </source>
</evidence>
<dbReference type="InterPro" id="IPR050864">
    <property type="entry name" value="Bacterial_PTS_Sugar_Transport"/>
</dbReference>
<feature type="transmembrane region" description="Helical" evidence="12">
    <location>
        <begin position="310"/>
        <end position="327"/>
    </location>
</feature>
<evidence type="ECO:0000256" key="5">
    <source>
        <dbReference type="ARBA" id="ARBA00022553"/>
    </source>
</evidence>
<reference evidence="16 17" key="1">
    <citation type="submission" date="2024-06" db="EMBL/GenBank/DDBJ databases">
        <title>Caproicibacterium argilliputei sp. nov, a novel caproic acid producing anaerobic bacterium isolated from pit mud.</title>
        <authorList>
            <person name="Xia S."/>
        </authorList>
    </citation>
    <scope>NUCLEOTIDE SEQUENCE [LARGE SCALE GENOMIC DNA]</scope>
    <source>
        <strain evidence="16 17">ZCY20-5</strain>
    </source>
</reference>
<evidence type="ECO:0000256" key="10">
    <source>
        <dbReference type="ARBA" id="ARBA00022989"/>
    </source>
</evidence>
<dbReference type="Gene3D" id="3.40.50.2300">
    <property type="match status" value="1"/>
</dbReference>
<dbReference type="SUPFAM" id="SSF55804">
    <property type="entry name" value="Phoshotransferase/anion transport protein"/>
    <property type="match status" value="1"/>
</dbReference>
<proteinExistence type="predicted"/>
<organism evidence="16 17">
    <name type="scientific">Caproicibacterium argilliputei</name>
    <dbReference type="NCBI Taxonomy" id="3030016"/>
    <lineage>
        <taxon>Bacteria</taxon>
        <taxon>Bacillati</taxon>
        <taxon>Bacillota</taxon>
        <taxon>Clostridia</taxon>
        <taxon>Eubacteriales</taxon>
        <taxon>Oscillospiraceae</taxon>
        <taxon>Caproicibacterium</taxon>
    </lineage>
</organism>
<feature type="domain" description="PTS EIIC type-2" evidence="15">
    <location>
        <begin position="299"/>
        <end position="652"/>
    </location>
</feature>
<feature type="transmembrane region" description="Helical" evidence="12">
    <location>
        <begin position="378"/>
        <end position="395"/>
    </location>
</feature>
<dbReference type="PROSITE" id="PS51094">
    <property type="entry name" value="PTS_EIIA_TYPE_2"/>
    <property type="match status" value="1"/>
</dbReference>
<dbReference type="InterPro" id="IPR004715">
    <property type="entry name" value="PTS_IIA_fruc"/>
</dbReference>
<dbReference type="SUPFAM" id="SSF52794">
    <property type="entry name" value="PTS system IIB component-like"/>
    <property type="match status" value="1"/>
</dbReference>
<dbReference type="InterPro" id="IPR006327">
    <property type="entry name" value="PTS_IIC_fruc"/>
</dbReference>
<dbReference type="InterPro" id="IPR003501">
    <property type="entry name" value="PTS_EIIB_2/3"/>
</dbReference>
<dbReference type="Pfam" id="PF02378">
    <property type="entry name" value="PTS_EIIC"/>
    <property type="match status" value="1"/>
</dbReference>
<dbReference type="GO" id="GO:0005351">
    <property type="term" value="F:carbohydrate:proton symporter activity"/>
    <property type="evidence" value="ECO:0007669"/>
    <property type="project" value="InterPro"/>
</dbReference>
<evidence type="ECO:0000256" key="6">
    <source>
        <dbReference type="ARBA" id="ARBA00022597"/>
    </source>
</evidence>
<reference evidence="17" key="2">
    <citation type="submission" date="2024-06" db="EMBL/GenBank/DDBJ databases">
        <title>Caproicibacterium argilliputei sp. nov, a novel caproic acid producing anaerobic bacterium isolated from pit mud.</title>
        <authorList>
            <person name="Zeng C."/>
        </authorList>
    </citation>
    <scope>NUCLEOTIDE SEQUENCE [LARGE SCALE GENOMIC DNA]</scope>
    <source>
        <strain evidence="17">ZCY20-5</strain>
    </source>
</reference>
<evidence type="ECO:0000259" key="14">
    <source>
        <dbReference type="PROSITE" id="PS51099"/>
    </source>
</evidence>
<evidence type="ECO:0000256" key="4">
    <source>
        <dbReference type="ARBA" id="ARBA00022475"/>
    </source>
</evidence>
<dbReference type="FunFam" id="3.40.930.10:FF:000009">
    <property type="entry name" value="PTS system, fructose specific IIABC component"/>
    <property type="match status" value="1"/>
</dbReference>
<feature type="transmembrane region" description="Helical" evidence="12">
    <location>
        <begin position="558"/>
        <end position="578"/>
    </location>
</feature>
<dbReference type="Pfam" id="PF00359">
    <property type="entry name" value="PTS_EIIA_2"/>
    <property type="match status" value="1"/>
</dbReference>
<feature type="transmembrane region" description="Helical" evidence="12">
    <location>
        <begin position="348"/>
        <end position="372"/>
    </location>
</feature>
<feature type="transmembrane region" description="Helical" evidence="12">
    <location>
        <begin position="524"/>
        <end position="546"/>
    </location>
</feature>
<keyword evidence="3" id="KW-0813">Transport</keyword>
<accession>A0AA97DAW1</accession>
<feature type="domain" description="PTS EIIB type-2" evidence="14">
    <location>
        <begin position="178"/>
        <end position="273"/>
    </location>
</feature>
<dbReference type="KEGG" id="carl:PXC00_02935"/>
<dbReference type="GO" id="GO:0022877">
    <property type="term" value="F:protein-N(PI)-phosphohistidine-fructose phosphotransferase system transporter activity"/>
    <property type="evidence" value="ECO:0007669"/>
    <property type="project" value="InterPro"/>
</dbReference>
<dbReference type="GO" id="GO:0005737">
    <property type="term" value="C:cytoplasm"/>
    <property type="evidence" value="ECO:0007669"/>
    <property type="project" value="UniProtKB-SubCell"/>
</dbReference>
<dbReference type="NCBIfam" id="TIGR00829">
    <property type="entry name" value="FRU"/>
    <property type="match status" value="1"/>
</dbReference>
<dbReference type="GO" id="GO:0005886">
    <property type="term" value="C:plasma membrane"/>
    <property type="evidence" value="ECO:0007669"/>
    <property type="project" value="UniProtKB-SubCell"/>
</dbReference>
<dbReference type="GO" id="GO:0090563">
    <property type="term" value="F:protein-phosphocysteine-sugar phosphotransferase activity"/>
    <property type="evidence" value="ECO:0007669"/>
    <property type="project" value="TreeGrafter"/>
</dbReference>
<evidence type="ECO:0000313" key="17">
    <source>
        <dbReference type="Proteomes" id="UP001300604"/>
    </source>
</evidence>